<dbReference type="Pfam" id="PF10321">
    <property type="entry name" value="7TM_GPCR_Srt"/>
    <property type="match status" value="2"/>
</dbReference>
<accession>A0ABD2IBN1</accession>
<evidence type="ECO:0000313" key="3">
    <source>
        <dbReference type="Proteomes" id="UP001620645"/>
    </source>
</evidence>
<keyword evidence="1" id="KW-0812">Transmembrane</keyword>
<feature type="transmembrane region" description="Helical" evidence="1">
    <location>
        <begin position="164"/>
        <end position="186"/>
    </location>
</feature>
<dbReference type="PANTHER" id="PTHR23021">
    <property type="entry name" value="SERPENTINE RECEPTOR, CLASS T"/>
    <property type="match status" value="1"/>
</dbReference>
<feature type="transmembrane region" description="Helical" evidence="1">
    <location>
        <begin position="128"/>
        <end position="152"/>
    </location>
</feature>
<proteinExistence type="predicted"/>
<dbReference type="InterPro" id="IPR019425">
    <property type="entry name" value="7TM_GPCR_serpentine_rcpt_Srt"/>
</dbReference>
<organism evidence="2 3">
    <name type="scientific">Heterodera schachtii</name>
    <name type="common">Sugarbeet cyst nematode worm</name>
    <name type="synonym">Tylenchus schachtii</name>
    <dbReference type="NCBI Taxonomy" id="97005"/>
    <lineage>
        <taxon>Eukaryota</taxon>
        <taxon>Metazoa</taxon>
        <taxon>Ecdysozoa</taxon>
        <taxon>Nematoda</taxon>
        <taxon>Chromadorea</taxon>
        <taxon>Rhabditida</taxon>
        <taxon>Tylenchina</taxon>
        <taxon>Tylenchomorpha</taxon>
        <taxon>Tylenchoidea</taxon>
        <taxon>Heteroderidae</taxon>
        <taxon>Heteroderinae</taxon>
        <taxon>Heterodera</taxon>
    </lineage>
</organism>
<evidence type="ECO:0000313" key="2">
    <source>
        <dbReference type="EMBL" id="KAL3075392.1"/>
    </source>
</evidence>
<reference evidence="2 3" key="1">
    <citation type="submission" date="2024-10" db="EMBL/GenBank/DDBJ databases">
        <authorList>
            <person name="Kim D."/>
        </authorList>
    </citation>
    <scope>NUCLEOTIDE SEQUENCE [LARGE SCALE GENOMIC DNA]</scope>
    <source>
        <strain evidence="2">Taebaek</strain>
    </source>
</reference>
<keyword evidence="1" id="KW-1133">Transmembrane helix</keyword>
<dbReference type="Proteomes" id="UP001620645">
    <property type="component" value="Unassembled WGS sequence"/>
</dbReference>
<feature type="transmembrane region" description="Helical" evidence="1">
    <location>
        <begin position="65"/>
        <end position="82"/>
    </location>
</feature>
<dbReference type="EMBL" id="JBICCN010000352">
    <property type="protein sequence ID" value="KAL3075392.1"/>
    <property type="molecule type" value="Genomic_DNA"/>
</dbReference>
<feature type="transmembrane region" description="Helical" evidence="1">
    <location>
        <begin position="33"/>
        <end position="58"/>
    </location>
</feature>
<gene>
    <name evidence="2" type="ORF">niasHS_012756</name>
</gene>
<protein>
    <recommendedName>
        <fullName evidence="4">G-protein coupled receptors family 1 profile domain-containing protein</fullName>
    </recommendedName>
</protein>
<feature type="transmembrane region" description="Helical" evidence="1">
    <location>
        <begin position="88"/>
        <end position="107"/>
    </location>
</feature>
<keyword evidence="3" id="KW-1185">Reference proteome</keyword>
<evidence type="ECO:0000256" key="1">
    <source>
        <dbReference type="SAM" id="Phobius"/>
    </source>
</evidence>
<sequence length="205" mass="23874">MALLLFRPEQFTKLYDCSRVNISEVPLLERQGIINGTAMLILFFVFEILYIPCVVAIWKHREHSCYKFLFFIGILDILMLPIQGLVSALYSFFGVVPCSFLTFNFIIGSFSLYSRPWLWTMASSAFGLYYFIWLFVQVAAVNGINVATFVLFTLMQNLPMSKPLIVVGFYFNYLMFGFPPIIYLLVNRTIRNECRKIFKKIIKLL</sequence>
<dbReference type="AlphaFoldDB" id="A0ABD2IBN1"/>
<comment type="caution">
    <text evidence="2">The sequence shown here is derived from an EMBL/GenBank/DDBJ whole genome shotgun (WGS) entry which is preliminary data.</text>
</comment>
<name>A0ABD2IBN1_HETSC</name>
<evidence type="ECO:0008006" key="4">
    <source>
        <dbReference type="Google" id="ProtNLM"/>
    </source>
</evidence>
<keyword evidence="1" id="KW-0472">Membrane</keyword>